<gene>
    <name evidence="2" type="ORF">AEK19_MT0926</name>
</gene>
<name>A0A1Y0B137_9LAMI</name>
<sequence>MLAAPRMPTVPKRVVRYGPKPLDSPLSKAGETRRFAFTFLGRSFLFSKIVTFRLFLFDF</sequence>
<keyword evidence="1" id="KW-0472">Membrane</keyword>
<accession>A0A1Y0B137</accession>
<evidence type="ECO:0000256" key="1">
    <source>
        <dbReference type="SAM" id="Phobius"/>
    </source>
</evidence>
<geneLocation type="mitochondrion" evidence="2"/>
<evidence type="ECO:0000313" key="2">
    <source>
        <dbReference type="EMBL" id="ART31152.1"/>
    </source>
</evidence>
<keyword evidence="2" id="KW-0496">Mitochondrion</keyword>
<keyword evidence="1" id="KW-0812">Transmembrane</keyword>
<dbReference type="EMBL" id="KY774314">
    <property type="protein sequence ID" value="ART31152.1"/>
    <property type="molecule type" value="Genomic_DNA"/>
</dbReference>
<feature type="transmembrane region" description="Helical" evidence="1">
    <location>
        <begin position="35"/>
        <end position="56"/>
    </location>
</feature>
<keyword evidence="1" id="KW-1133">Transmembrane helix</keyword>
<proteinExistence type="predicted"/>
<reference evidence="2" key="1">
    <citation type="submission" date="2017-03" db="EMBL/GenBank/DDBJ databases">
        <title>The mitochondrial genome of the carnivorous plant Utricularia reniformis (Lentibulariaceae): structure, comparative analysis and evolutionary landmarks.</title>
        <authorList>
            <person name="Silva S.R."/>
            <person name="Alvarenga D.O."/>
            <person name="Michael T.P."/>
            <person name="Miranda V.F.O."/>
            <person name="Varani A.M."/>
        </authorList>
    </citation>
    <scope>NUCLEOTIDE SEQUENCE</scope>
</reference>
<organism evidence="2">
    <name type="scientific">Utricularia reniformis</name>
    <dbReference type="NCBI Taxonomy" id="192314"/>
    <lineage>
        <taxon>Eukaryota</taxon>
        <taxon>Viridiplantae</taxon>
        <taxon>Streptophyta</taxon>
        <taxon>Embryophyta</taxon>
        <taxon>Tracheophyta</taxon>
        <taxon>Spermatophyta</taxon>
        <taxon>Magnoliopsida</taxon>
        <taxon>eudicotyledons</taxon>
        <taxon>Gunneridae</taxon>
        <taxon>Pentapetalae</taxon>
        <taxon>asterids</taxon>
        <taxon>lamiids</taxon>
        <taxon>Lamiales</taxon>
        <taxon>Lentibulariaceae</taxon>
        <taxon>Utricularia</taxon>
    </lineage>
</organism>
<protein>
    <submittedName>
        <fullName evidence="2">Uncharacterized protein</fullName>
    </submittedName>
</protein>
<dbReference type="AlphaFoldDB" id="A0A1Y0B137"/>